<reference evidence="2" key="1">
    <citation type="submission" date="2022-11" db="UniProtKB">
        <authorList>
            <consortium name="WormBaseParasite"/>
        </authorList>
    </citation>
    <scope>IDENTIFICATION</scope>
</reference>
<protein>
    <submittedName>
        <fullName evidence="2">Uncharacterized protein</fullName>
    </submittedName>
</protein>
<evidence type="ECO:0000313" key="2">
    <source>
        <dbReference type="WBParaSite" id="PS1159_v2.g12645.t1"/>
    </source>
</evidence>
<dbReference type="WBParaSite" id="PS1159_v2.g12645.t1">
    <property type="protein sequence ID" value="PS1159_v2.g12645.t1"/>
    <property type="gene ID" value="PS1159_v2.g12645"/>
</dbReference>
<name>A0AC35F0Q4_9BILA</name>
<evidence type="ECO:0000313" key="1">
    <source>
        <dbReference type="Proteomes" id="UP000887580"/>
    </source>
</evidence>
<accession>A0AC35F0Q4</accession>
<sequence length="148" mass="15600">MSVAFEEECIVAGFGEVLIFEVLEIIWLLLPAVVVKSSDVFESITVTESEVIISVLSSATVVAPFSVLSVGIFVVMSKVFVLEPVCASPFVVILELSGISGFVVISTILEGVVVSNGVSGFVTLLVFAFVGLLFIVSDKAVVLVETLP</sequence>
<dbReference type="Proteomes" id="UP000887580">
    <property type="component" value="Unplaced"/>
</dbReference>
<proteinExistence type="predicted"/>
<organism evidence="1 2">
    <name type="scientific">Panagrolaimus sp. PS1159</name>
    <dbReference type="NCBI Taxonomy" id="55785"/>
    <lineage>
        <taxon>Eukaryota</taxon>
        <taxon>Metazoa</taxon>
        <taxon>Ecdysozoa</taxon>
        <taxon>Nematoda</taxon>
        <taxon>Chromadorea</taxon>
        <taxon>Rhabditida</taxon>
        <taxon>Tylenchina</taxon>
        <taxon>Panagrolaimomorpha</taxon>
        <taxon>Panagrolaimoidea</taxon>
        <taxon>Panagrolaimidae</taxon>
        <taxon>Panagrolaimus</taxon>
    </lineage>
</organism>